<dbReference type="PANTHER" id="PTHR12708">
    <property type="entry name" value="DNA POLYMERASE EPSILON SUBUNIT B"/>
    <property type="match status" value="1"/>
</dbReference>
<evidence type="ECO:0000256" key="5">
    <source>
        <dbReference type="ARBA" id="ARBA00023242"/>
    </source>
</evidence>
<evidence type="ECO:0000259" key="7">
    <source>
        <dbReference type="Pfam" id="PF04042"/>
    </source>
</evidence>
<sequence>MPPTDLTRVVIHRIFSKEHSLILRGDGLRWIQDMLSHYRVAPVDLEDTLNVLANECESYVASRDISTVIDQDLLQKVYEKISTMTATEPNEVDEDPDQPPESNHILELQTLKVIDAFSIPRLRWSEERKVFEEPTGESSKPSLLGQPLSKISYLRDRYYTIRQVIFRNEHFSPPAVAGALGQAEREEYMKLTSTNNLLGRAGQRFLLFGRISRMKDQTYCLEDLEGWVKLDLSVAANISNNLLTSLIIYSTSCKLILPTLIILAEGEYLSNETFRVLEIGHPPSEQRGASRKLFANIDFSGAGPLSLAEEARLKKREQNSDSQFIVMSDFYLDNPNVLVNFEQILQGYQDVLIESNNLVRPPVLWILCGNFSQRPFTFDGPTISFYQSLFTKLAVSLSKFSMVTEHIHLIFIPGPNDPWDSAMLPRQALPASIVKPLLHSSSQIPSSHLHFASNPCRIRWMSQEIVIFRQNLASKICRNVIEDLKDPTIAADEENVDITKFLVQTILDQAHLSPFPITASPVIWERDQALRLYPMPTALVLADSYPAYTLTYEGCHVFNPGSFGIGSRPVWANYHVATCTSEQSELSL</sequence>
<dbReference type="GO" id="GO:0008622">
    <property type="term" value="C:epsilon DNA polymerase complex"/>
    <property type="evidence" value="ECO:0007669"/>
    <property type="project" value="UniProtKB-UniRule"/>
</dbReference>
<evidence type="ECO:0000256" key="1">
    <source>
        <dbReference type="ARBA" id="ARBA00004123"/>
    </source>
</evidence>
<organism evidence="8 9">
    <name type="scientific">Puccinia striiformis</name>
    <dbReference type="NCBI Taxonomy" id="27350"/>
    <lineage>
        <taxon>Eukaryota</taxon>
        <taxon>Fungi</taxon>
        <taxon>Dikarya</taxon>
        <taxon>Basidiomycota</taxon>
        <taxon>Pucciniomycotina</taxon>
        <taxon>Pucciniomycetes</taxon>
        <taxon>Pucciniales</taxon>
        <taxon>Pucciniaceae</taxon>
        <taxon>Puccinia</taxon>
    </lineage>
</organism>
<evidence type="ECO:0000256" key="6">
    <source>
        <dbReference type="PIRNR" id="PIRNR000799"/>
    </source>
</evidence>
<evidence type="ECO:0000256" key="3">
    <source>
        <dbReference type="ARBA" id="ARBA00022705"/>
    </source>
</evidence>
<dbReference type="AlphaFoldDB" id="A0A2S4V9J1"/>
<name>A0A2S4V9J1_9BASI</name>
<dbReference type="GO" id="GO:0003677">
    <property type="term" value="F:DNA binding"/>
    <property type="evidence" value="ECO:0007669"/>
    <property type="project" value="UniProtKB-UniRule"/>
</dbReference>
<reference evidence="8" key="1">
    <citation type="submission" date="2017-12" db="EMBL/GenBank/DDBJ databases">
        <title>Gene loss provides genomic basis for host adaptation in cereal stripe rust fungi.</title>
        <authorList>
            <person name="Xia C."/>
        </authorList>
    </citation>
    <scope>NUCLEOTIDE SEQUENCE [LARGE SCALE GENOMIC DNA]</scope>
    <source>
        <strain evidence="8">93-210</strain>
    </source>
</reference>
<keyword evidence="4 6" id="KW-0238">DNA-binding</keyword>
<keyword evidence="5 6" id="KW-0539">Nucleus</keyword>
<evidence type="ECO:0000313" key="8">
    <source>
        <dbReference type="EMBL" id="POW06120.1"/>
    </source>
</evidence>
<gene>
    <name evidence="8" type="ORF">PSTT_09225</name>
</gene>
<dbReference type="PANTHER" id="PTHR12708:SF0">
    <property type="entry name" value="DNA POLYMERASE EPSILON SUBUNIT 2"/>
    <property type="match status" value="1"/>
</dbReference>
<dbReference type="Proteomes" id="UP000239156">
    <property type="component" value="Unassembled WGS sequence"/>
</dbReference>
<dbReference type="EMBL" id="PKSL01000090">
    <property type="protein sequence ID" value="POW06120.1"/>
    <property type="molecule type" value="Genomic_DNA"/>
</dbReference>
<comment type="caution">
    <text evidence="8">The sequence shown here is derived from an EMBL/GenBank/DDBJ whole genome shotgun (WGS) entry which is preliminary data.</text>
</comment>
<keyword evidence="9" id="KW-1185">Reference proteome</keyword>
<evidence type="ECO:0000256" key="2">
    <source>
        <dbReference type="ARBA" id="ARBA00009560"/>
    </source>
</evidence>
<dbReference type="PIRSF" id="PIRSF000799">
    <property type="entry name" value="DNA_pol_eps_2"/>
    <property type="match status" value="1"/>
</dbReference>
<dbReference type="VEuPathDB" id="FungiDB:PSTT_09225"/>
<keyword evidence="3 6" id="KW-0235">DNA replication</keyword>
<dbReference type="Gene3D" id="3.60.21.50">
    <property type="match status" value="1"/>
</dbReference>
<dbReference type="GO" id="GO:0006261">
    <property type="term" value="P:DNA-templated DNA replication"/>
    <property type="evidence" value="ECO:0007669"/>
    <property type="project" value="InterPro"/>
</dbReference>
<protein>
    <recommendedName>
        <fullName evidence="6">DNA polymerase epsilon subunit</fullName>
    </recommendedName>
    <alternativeName>
        <fullName evidence="6">DNA polymerase II subunit 2</fullName>
    </alternativeName>
</protein>
<comment type="function">
    <text evidence="6">Participates in DNA repair and in chromosomal DNA replication.</text>
</comment>
<dbReference type="GO" id="GO:0042276">
    <property type="term" value="P:error-prone translesion synthesis"/>
    <property type="evidence" value="ECO:0007669"/>
    <property type="project" value="TreeGrafter"/>
</dbReference>
<dbReference type="InterPro" id="IPR007185">
    <property type="entry name" value="DNA_pol_a/d/e_bsu"/>
</dbReference>
<comment type="subcellular location">
    <subcellularLocation>
        <location evidence="1 6">Nucleus</location>
    </subcellularLocation>
</comment>
<comment type="similarity">
    <text evidence="2 6">Belongs to the DNA polymerase epsilon subunit B family.</text>
</comment>
<evidence type="ECO:0000256" key="4">
    <source>
        <dbReference type="ARBA" id="ARBA00023125"/>
    </source>
</evidence>
<dbReference type="VEuPathDB" id="FungiDB:PSHT_14140"/>
<proteinExistence type="inferred from homology"/>
<feature type="domain" description="DNA polymerase alpha/delta/epsilon subunit B" evidence="7">
    <location>
        <begin position="324"/>
        <end position="547"/>
    </location>
</feature>
<accession>A0A2S4V9J1</accession>
<dbReference type="InterPro" id="IPR016266">
    <property type="entry name" value="POLE2"/>
</dbReference>
<evidence type="ECO:0000313" key="9">
    <source>
        <dbReference type="Proteomes" id="UP000239156"/>
    </source>
</evidence>
<dbReference type="Pfam" id="PF04042">
    <property type="entry name" value="DNA_pol_E_B"/>
    <property type="match status" value="1"/>
</dbReference>